<evidence type="ECO:0000256" key="8">
    <source>
        <dbReference type="ARBA" id="ARBA00023136"/>
    </source>
</evidence>
<dbReference type="PANTHER" id="PTHR12497">
    <property type="entry name" value="TAZ PROTEIN TAFAZZIN"/>
    <property type="match status" value="1"/>
</dbReference>
<keyword evidence="15" id="KW-1185">Reference proteome</keyword>
<dbReference type="GO" id="GO:0007007">
    <property type="term" value="P:inner mitochondrial membrane organization"/>
    <property type="evidence" value="ECO:0007669"/>
    <property type="project" value="TreeGrafter"/>
</dbReference>
<keyword evidence="3" id="KW-0808">Transferase</keyword>
<organism evidence="14 15">
    <name type="scientific">Leucocoprinus leucothites</name>
    <dbReference type="NCBI Taxonomy" id="201217"/>
    <lineage>
        <taxon>Eukaryota</taxon>
        <taxon>Fungi</taxon>
        <taxon>Dikarya</taxon>
        <taxon>Basidiomycota</taxon>
        <taxon>Agaricomycotina</taxon>
        <taxon>Agaricomycetes</taxon>
        <taxon>Agaricomycetidae</taxon>
        <taxon>Agaricales</taxon>
        <taxon>Agaricineae</taxon>
        <taxon>Agaricaceae</taxon>
        <taxon>Leucocoprinus</taxon>
    </lineage>
</organism>
<dbReference type="EMBL" id="JAACJO010000001">
    <property type="protein sequence ID" value="KAF5364313.1"/>
    <property type="molecule type" value="Genomic_DNA"/>
</dbReference>
<comment type="catalytic activity">
    <reaction evidence="11">
        <text>1'-[1,2-diacyl-sn-glycero-3-phospho],3'-[1-acyl-sn-glycero-3-phospho]-glycerol + a 1,2-diacyl-sn-glycero-3-phosphocholine = a cardiolipin + a 1-acyl-sn-glycero-3-phosphocholine</text>
        <dbReference type="Rhea" id="RHEA:33731"/>
        <dbReference type="ChEBI" id="CHEBI:57643"/>
        <dbReference type="ChEBI" id="CHEBI:58168"/>
        <dbReference type="ChEBI" id="CHEBI:62237"/>
        <dbReference type="ChEBI" id="CHEBI:64743"/>
    </reaction>
    <physiologicalReaction direction="left-to-right" evidence="11">
        <dbReference type="Rhea" id="RHEA:33732"/>
    </physiologicalReaction>
    <physiologicalReaction direction="right-to-left" evidence="11">
        <dbReference type="Rhea" id="RHEA:33733"/>
    </physiologicalReaction>
</comment>
<evidence type="ECO:0000256" key="3">
    <source>
        <dbReference type="ARBA" id="ARBA00022679"/>
    </source>
</evidence>
<evidence type="ECO:0000256" key="6">
    <source>
        <dbReference type="ARBA" id="ARBA00023098"/>
    </source>
</evidence>
<dbReference type="InterPro" id="IPR002123">
    <property type="entry name" value="Plipid/glycerol_acylTrfase"/>
</dbReference>
<comment type="similarity">
    <text evidence="2 12">Belongs to the taffazin family.</text>
</comment>
<feature type="domain" description="Phospholipid/glycerol acyltransferase" evidence="13">
    <location>
        <begin position="51"/>
        <end position="185"/>
    </location>
</feature>
<gene>
    <name evidence="14" type="ORF">D9756_000774</name>
</gene>
<dbReference type="AlphaFoldDB" id="A0A8H5LP63"/>
<accession>A0A8H5LP63</accession>
<evidence type="ECO:0000256" key="11">
    <source>
        <dbReference type="ARBA" id="ARBA00047906"/>
    </source>
</evidence>
<dbReference type="GO" id="GO:0005743">
    <property type="term" value="C:mitochondrial inner membrane"/>
    <property type="evidence" value="ECO:0007669"/>
    <property type="project" value="UniProtKB-SubCell"/>
</dbReference>
<keyword evidence="7" id="KW-0496">Mitochondrion</keyword>
<dbReference type="SMART" id="SM00563">
    <property type="entry name" value="PlsC"/>
    <property type="match status" value="1"/>
</dbReference>
<evidence type="ECO:0000256" key="1">
    <source>
        <dbReference type="ARBA" id="ARBA00004137"/>
    </source>
</evidence>
<evidence type="ECO:0000256" key="2">
    <source>
        <dbReference type="ARBA" id="ARBA00010524"/>
    </source>
</evidence>
<dbReference type="Proteomes" id="UP000559027">
    <property type="component" value="Unassembled WGS sequence"/>
</dbReference>
<sequence>MSRLVSSATVAVVGLTCKAVLNSGFAAVTVNGLPILRNALESAARDRGQGVLTVANHISTLDDPVTWGILPAHYYFRSRTTRWALGASDIMFTNPFFSVFFRLGQTLETFRGKGIHQPAVDFAIEQLNNGGWVHLYGEGKVNQPHTYPQDKNGFAHLARFKWGVGRMVMECNTPPVIIPMWLTGFDQLMPEGRAFPYKYLPRPGAELSVTFGNPIPPSTIRQGLYPSTPPRSTLNLEDAGSRFVKEGEEPKGWLGEDLQRSLETRKLELEGETRNSIRPGSVTEELPKIRSRVTSIVHDAVEDLGRSVSGRLLCSPRPK</sequence>
<keyword evidence="8" id="KW-0472">Membrane</keyword>
<dbReference type="CDD" id="cd07989">
    <property type="entry name" value="LPLAT_AGPAT-like"/>
    <property type="match status" value="1"/>
</dbReference>
<dbReference type="GO" id="GO:0035965">
    <property type="term" value="P:cardiolipin acyl-chain remodeling"/>
    <property type="evidence" value="ECO:0007669"/>
    <property type="project" value="TreeGrafter"/>
</dbReference>
<dbReference type="PRINTS" id="PR00979">
    <property type="entry name" value="TAFAZZIN"/>
</dbReference>
<dbReference type="OrthoDB" id="193467at2759"/>
<evidence type="ECO:0000256" key="10">
    <source>
        <dbReference type="ARBA" id="ARBA00024323"/>
    </source>
</evidence>
<keyword evidence="9" id="KW-0012">Acyltransferase</keyword>
<evidence type="ECO:0000313" key="14">
    <source>
        <dbReference type="EMBL" id="KAF5364313.1"/>
    </source>
</evidence>
<keyword evidence="5" id="KW-0999">Mitochondrion inner membrane</keyword>
<dbReference type="Pfam" id="PF01553">
    <property type="entry name" value="Acyltransferase"/>
    <property type="match status" value="1"/>
</dbReference>
<evidence type="ECO:0000256" key="4">
    <source>
        <dbReference type="ARBA" id="ARBA00022787"/>
    </source>
</evidence>
<comment type="subcellular location">
    <subcellularLocation>
        <location evidence="1">Mitochondrion inner membrane</location>
        <topology evidence="1">Peripheral membrane protein</topology>
        <orientation evidence="1">Intermembrane side</orientation>
    </subcellularLocation>
    <subcellularLocation>
        <location evidence="10">Mitochondrion outer membrane</location>
        <topology evidence="10">Peripheral membrane protein</topology>
        <orientation evidence="10">Intermembrane side</orientation>
    </subcellularLocation>
</comment>
<dbReference type="GO" id="GO:0047184">
    <property type="term" value="F:1-acylglycerophosphocholine O-acyltransferase activity"/>
    <property type="evidence" value="ECO:0007669"/>
    <property type="project" value="TreeGrafter"/>
</dbReference>
<name>A0A8H5LP63_9AGAR</name>
<keyword evidence="6" id="KW-0443">Lipid metabolism</keyword>
<dbReference type="GO" id="GO:0005741">
    <property type="term" value="C:mitochondrial outer membrane"/>
    <property type="evidence" value="ECO:0007669"/>
    <property type="project" value="UniProtKB-SubCell"/>
</dbReference>
<keyword evidence="4" id="KW-1000">Mitochondrion outer membrane</keyword>
<reference evidence="14 15" key="1">
    <citation type="journal article" date="2020" name="ISME J.">
        <title>Uncovering the hidden diversity of litter-decomposition mechanisms in mushroom-forming fungi.</title>
        <authorList>
            <person name="Floudas D."/>
            <person name="Bentzer J."/>
            <person name="Ahren D."/>
            <person name="Johansson T."/>
            <person name="Persson P."/>
            <person name="Tunlid A."/>
        </authorList>
    </citation>
    <scope>NUCLEOTIDE SEQUENCE [LARGE SCALE GENOMIC DNA]</scope>
    <source>
        <strain evidence="14 15">CBS 146.42</strain>
    </source>
</reference>
<dbReference type="InterPro" id="IPR000872">
    <property type="entry name" value="Tafazzin"/>
</dbReference>
<evidence type="ECO:0000313" key="15">
    <source>
        <dbReference type="Proteomes" id="UP000559027"/>
    </source>
</evidence>
<evidence type="ECO:0000256" key="7">
    <source>
        <dbReference type="ARBA" id="ARBA00023128"/>
    </source>
</evidence>
<protein>
    <recommendedName>
        <fullName evidence="12">Tafazzin family protein</fullName>
    </recommendedName>
</protein>
<evidence type="ECO:0000256" key="12">
    <source>
        <dbReference type="RuleBase" id="RU365062"/>
    </source>
</evidence>
<dbReference type="PANTHER" id="PTHR12497:SF0">
    <property type="entry name" value="TAFAZZIN"/>
    <property type="match status" value="1"/>
</dbReference>
<evidence type="ECO:0000256" key="9">
    <source>
        <dbReference type="ARBA" id="ARBA00023315"/>
    </source>
</evidence>
<proteinExistence type="inferred from homology"/>
<dbReference type="SUPFAM" id="SSF69593">
    <property type="entry name" value="Glycerol-3-phosphate (1)-acyltransferase"/>
    <property type="match status" value="1"/>
</dbReference>
<comment type="caution">
    <text evidence="14">The sequence shown here is derived from an EMBL/GenBank/DDBJ whole genome shotgun (WGS) entry which is preliminary data.</text>
</comment>
<evidence type="ECO:0000256" key="5">
    <source>
        <dbReference type="ARBA" id="ARBA00022792"/>
    </source>
</evidence>
<evidence type="ECO:0000259" key="13">
    <source>
        <dbReference type="SMART" id="SM00563"/>
    </source>
</evidence>